<dbReference type="InterPro" id="IPR018935">
    <property type="entry name" value="RIO_kinase_CS"/>
</dbReference>
<feature type="region of interest" description="Disordered" evidence="22">
    <location>
        <begin position="493"/>
        <end position="585"/>
    </location>
</feature>
<dbReference type="GO" id="GO:0046872">
    <property type="term" value="F:metal ion binding"/>
    <property type="evidence" value="ECO:0007669"/>
    <property type="project" value="UniProtKB-KW"/>
</dbReference>
<evidence type="ECO:0000256" key="17">
    <source>
        <dbReference type="ARBA" id="ARBA00048679"/>
    </source>
</evidence>
<dbReference type="PIRSF" id="PIRSF038147">
    <property type="entry name" value="Ser/Thr_PK_RIO1"/>
    <property type="match status" value="1"/>
</dbReference>
<comment type="similarity">
    <text evidence="3 18">Belongs to the protein kinase superfamily. RIO-type Ser/Thr kinase family.</text>
</comment>
<dbReference type="EC" id="2.7.11.1" evidence="4 18"/>
<evidence type="ECO:0000256" key="16">
    <source>
        <dbReference type="ARBA" id="ARBA00047899"/>
    </source>
</evidence>
<keyword evidence="25" id="KW-1185">Reference proteome</keyword>
<feature type="active site" description="Proton acceptor" evidence="19">
    <location>
        <position position="330"/>
    </location>
</feature>
<dbReference type="InterPro" id="IPR000687">
    <property type="entry name" value="RIO_kinase"/>
</dbReference>
<keyword evidence="13" id="KW-0378">Hydrolase</keyword>
<evidence type="ECO:0000256" key="8">
    <source>
        <dbReference type="ARBA" id="ARBA00022527"/>
    </source>
</evidence>
<feature type="binding site" evidence="21">
    <location>
        <position position="348"/>
    </location>
    <ligand>
        <name>Mg(2+)</name>
        <dbReference type="ChEBI" id="CHEBI:18420"/>
    </ligand>
</feature>
<evidence type="ECO:0000256" key="12">
    <source>
        <dbReference type="ARBA" id="ARBA00022777"/>
    </source>
</evidence>
<dbReference type="GO" id="GO:0005524">
    <property type="term" value="F:ATP binding"/>
    <property type="evidence" value="ECO:0007669"/>
    <property type="project" value="UniProtKB-KW"/>
</dbReference>
<feature type="compositionally biased region" description="Acidic residues" evidence="22">
    <location>
        <begin position="501"/>
        <end position="535"/>
    </location>
</feature>
<sequence>MEKKLGDLTLQESSKIGWEASDVDIQHLSEDSDSESEEEEEEEEEEEVKQTYREKINFSKKNQPQVPSSNHEHKNITESENGQILAKYQDKIKIDSQVKSARIEKDKSDRATVENAIDPKTFNQLQKFIRNGTLTKIDGCLSTGKEANIYYGINELTGKEFAIKVYKTSVLVFKDRERYISGEFRFKGFKNNNKINARKLIKVWSEKEFRNLKRLKLNGFNVPEPYELKSNILMMEFLSRNPVDEEESSAAAADAEKASSAVNDEAAAAESVEDAIAPLTIKSSENERGWPAPRLKDYEFKSDQQIFDIYQQILVNMRLMYQKCRLVHADLSEYNLIMYKDGEIYIIDVSQSVEPNHPMALDFLRMDIKNINDYFQKKKKIDVFLEKEIFKFVIEDFDVLVKDFGDSEGPKEVEKDNSSDYKKENQYNAEGLMKLVGNLKLKLDEEDEKQDEIFRNLHLMRDLNSLEEQDFKRFREGKIDVFKTMVVDHRANKQKIAESKEADEEEVEDEEEEDEEDNDEDDEDEEDDEEDEFEETEKTLKGKKHEDKDEKKLRKKLVKEQKQEKRKTKMKKSVKNKLIKKSKKK</sequence>
<name>A0AAV5QKB2_9ASCO</name>
<feature type="compositionally biased region" description="Acidic residues" evidence="22">
    <location>
        <begin position="31"/>
        <end position="47"/>
    </location>
</feature>
<dbReference type="InterPro" id="IPR017407">
    <property type="entry name" value="Ser/Thr_kinase_Rio1"/>
</dbReference>
<evidence type="ECO:0000313" key="24">
    <source>
        <dbReference type="EMBL" id="GMM35042.1"/>
    </source>
</evidence>
<comment type="caution">
    <text evidence="24">The sequence shown here is derived from an EMBL/GenBank/DDBJ whole genome shotgun (WGS) entry which is preliminary data.</text>
</comment>
<dbReference type="Gene3D" id="1.10.510.10">
    <property type="entry name" value="Transferase(Phosphotransferase) domain 1"/>
    <property type="match status" value="1"/>
</dbReference>
<dbReference type="GO" id="GO:0004674">
    <property type="term" value="F:protein serine/threonine kinase activity"/>
    <property type="evidence" value="ECO:0007669"/>
    <property type="project" value="UniProtKB-KW"/>
</dbReference>
<feature type="compositionally biased region" description="Polar residues" evidence="22">
    <location>
        <begin position="59"/>
        <end position="69"/>
    </location>
</feature>
<dbReference type="InterPro" id="IPR051272">
    <property type="entry name" value="RIO-type_Ser/Thr_kinase"/>
</dbReference>
<dbReference type="GO" id="GO:0042254">
    <property type="term" value="P:ribosome biogenesis"/>
    <property type="evidence" value="ECO:0007669"/>
    <property type="project" value="UniProtKB-KW"/>
</dbReference>
<dbReference type="InterPro" id="IPR018934">
    <property type="entry name" value="RIO_dom"/>
</dbReference>
<feature type="domain" description="RIO kinase" evidence="23">
    <location>
        <begin position="106"/>
        <end position="395"/>
    </location>
</feature>
<evidence type="ECO:0000256" key="20">
    <source>
        <dbReference type="PIRSR" id="PIRSR038147-2"/>
    </source>
</evidence>
<dbReference type="PROSITE" id="PS01245">
    <property type="entry name" value="RIO1"/>
    <property type="match status" value="1"/>
</dbReference>
<comment type="cofactor">
    <cofactor evidence="1 21">
        <name>Mg(2+)</name>
        <dbReference type="ChEBI" id="CHEBI:18420"/>
    </cofactor>
</comment>
<comment type="catalytic activity">
    <reaction evidence="16 18">
        <text>L-threonyl-[protein] + ATP = O-phospho-L-threonyl-[protein] + ADP + H(+)</text>
        <dbReference type="Rhea" id="RHEA:46608"/>
        <dbReference type="Rhea" id="RHEA-COMP:11060"/>
        <dbReference type="Rhea" id="RHEA-COMP:11605"/>
        <dbReference type="ChEBI" id="CHEBI:15378"/>
        <dbReference type="ChEBI" id="CHEBI:30013"/>
        <dbReference type="ChEBI" id="CHEBI:30616"/>
        <dbReference type="ChEBI" id="CHEBI:61977"/>
        <dbReference type="ChEBI" id="CHEBI:456216"/>
        <dbReference type="EC" id="2.7.11.1"/>
    </reaction>
</comment>
<evidence type="ECO:0000256" key="1">
    <source>
        <dbReference type="ARBA" id="ARBA00001946"/>
    </source>
</evidence>
<keyword evidence="15" id="KW-0460">Magnesium</keyword>
<proteinExistence type="inferred from homology"/>
<evidence type="ECO:0000256" key="2">
    <source>
        <dbReference type="ARBA" id="ARBA00004496"/>
    </source>
</evidence>
<dbReference type="RefSeq" id="XP_064852042.1">
    <property type="nucleotide sequence ID" value="XM_064995970.1"/>
</dbReference>
<dbReference type="AlphaFoldDB" id="A0AAV5QKB2"/>
<feature type="binding site" evidence="21">
    <location>
        <position position="335"/>
    </location>
    <ligand>
        <name>Mg(2+)</name>
        <dbReference type="ChEBI" id="CHEBI:18420"/>
    </ligand>
</feature>
<feature type="binding site" evidence="20">
    <location>
        <position position="164"/>
    </location>
    <ligand>
        <name>ATP</name>
        <dbReference type="ChEBI" id="CHEBI:30616"/>
    </ligand>
</feature>
<keyword evidence="9 18" id="KW-0808">Transferase</keyword>
<keyword evidence="6" id="KW-0963">Cytoplasm</keyword>
<gene>
    <name evidence="24" type="ORF">DASC09_023670</name>
</gene>
<dbReference type="GO" id="GO:0016787">
    <property type="term" value="F:hydrolase activity"/>
    <property type="evidence" value="ECO:0007669"/>
    <property type="project" value="UniProtKB-KW"/>
</dbReference>
<feature type="active site" description="4-aspartylphosphate intermediate" evidence="19">
    <location>
        <position position="348"/>
    </location>
</feature>
<evidence type="ECO:0000256" key="22">
    <source>
        <dbReference type="SAM" id="MobiDB-lite"/>
    </source>
</evidence>
<keyword evidence="7" id="KW-0690">Ribosome biogenesis</keyword>
<evidence type="ECO:0000256" key="15">
    <source>
        <dbReference type="ARBA" id="ARBA00022842"/>
    </source>
</evidence>
<dbReference type="GeneID" id="90073021"/>
<dbReference type="FunFam" id="3.30.200.20:FF:000148">
    <property type="entry name" value="Serine/threonine-protein kinase RIO1"/>
    <property type="match status" value="1"/>
</dbReference>
<evidence type="ECO:0000256" key="9">
    <source>
        <dbReference type="ARBA" id="ARBA00022679"/>
    </source>
</evidence>
<dbReference type="EMBL" id="BTFZ01000004">
    <property type="protein sequence ID" value="GMM35042.1"/>
    <property type="molecule type" value="Genomic_DNA"/>
</dbReference>
<keyword evidence="8 18" id="KW-0723">Serine/threonine-protein kinase</keyword>
<evidence type="ECO:0000256" key="7">
    <source>
        <dbReference type="ARBA" id="ARBA00022517"/>
    </source>
</evidence>
<feature type="compositionally biased region" description="Basic residues" evidence="22">
    <location>
        <begin position="564"/>
        <end position="585"/>
    </location>
</feature>
<reference evidence="24 25" key="1">
    <citation type="journal article" date="2023" name="Elife">
        <title>Identification of key yeast species and microbe-microbe interactions impacting larval growth of Drosophila in the wild.</title>
        <authorList>
            <person name="Mure A."/>
            <person name="Sugiura Y."/>
            <person name="Maeda R."/>
            <person name="Honda K."/>
            <person name="Sakurai N."/>
            <person name="Takahashi Y."/>
            <person name="Watada M."/>
            <person name="Katoh T."/>
            <person name="Gotoh A."/>
            <person name="Gotoh Y."/>
            <person name="Taniguchi I."/>
            <person name="Nakamura K."/>
            <person name="Hayashi T."/>
            <person name="Katayama T."/>
            <person name="Uemura T."/>
            <person name="Hattori Y."/>
        </authorList>
    </citation>
    <scope>NUCLEOTIDE SEQUENCE [LARGE SCALE GENOMIC DNA]</scope>
    <source>
        <strain evidence="24 25">SC-9</strain>
    </source>
</reference>
<evidence type="ECO:0000256" key="3">
    <source>
        <dbReference type="ARBA" id="ARBA00009196"/>
    </source>
</evidence>
<evidence type="ECO:0000256" key="6">
    <source>
        <dbReference type="ARBA" id="ARBA00022490"/>
    </source>
</evidence>
<evidence type="ECO:0000256" key="13">
    <source>
        <dbReference type="ARBA" id="ARBA00022801"/>
    </source>
</evidence>
<organism evidence="24 25">
    <name type="scientific">Saccharomycopsis crataegensis</name>
    <dbReference type="NCBI Taxonomy" id="43959"/>
    <lineage>
        <taxon>Eukaryota</taxon>
        <taxon>Fungi</taxon>
        <taxon>Dikarya</taxon>
        <taxon>Ascomycota</taxon>
        <taxon>Saccharomycotina</taxon>
        <taxon>Saccharomycetes</taxon>
        <taxon>Saccharomycopsidaceae</taxon>
        <taxon>Saccharomycopsis</taxon>
    </lineage>
</organism>
<evidence type="ECO:0000256" key="4">
    <source>
        <dbReference type="ARBA" id="ARBA00012513"/>
    </source>
</evidence>
<evidence type="ECO:0000256" key="11">
    <source>
        <dbReference type="ARBA" id="ARBA00022741"/>
    </source>
</evidence>
<keyword evidence="11 18" id="KW-0547">Nucleotide-binding</keyword>
<comment type="catalytic activity">
    <reaction evidence="17 18">
        <text>L-seryl-[protein] + ATP = O-phospho-L-seryl-[protein] + ADP + H(+)</text>
        <dbReference type="Rhea" id="RHEA:17989"/>
        <dbReference type="Rhea" id="RHEA-COMP:9863"/>
        <dbReference type="Rhea" id="RHEA-COMP:11604"/>
        <dbReference type="ChEBI" id="CHEBI:15378"/>
        <dbReference type="ChEBI" id="CHEBI:29999"/>
        <dbReference type="ChEBI" id="CHEBI:30616"/>
        <dbReference type="ChEBI" id="CHEBI:83421"/>
        <dbReference type="ChEBI" id="CHEBI:456216"/>
        <dbReference type="EC" id="2.7.11.1"/>
    </reaction>
</comment>
<feature type="compositionally biased region" description="Basic and acidic residues" evidence="22">
    <location>
        <begin position="48"/>
        <end position="57"/>
    </location>
</feature>
<keyword evidence="12 18" id="KW-0418">Kinase</keyword>
<protein>
    <recommendedName>
        <fullName evidence="5 18">Serine/threonine-protein kinase RIO1</fullName>
        <ecNumber evidence="4 18">2.7.11.1</ecNumber>
    </recommendedName>
</protein>
<evidence type="ECO:0000256" key="19">
    <source>
        <dbReference type="PIRSR" id="PIRSR038147-1"/>
    </source>
</evidence>
<evidence type="ECO:0000256" key="14">
    <source>
        <dbReference type="ARBA" id="ARBA00022840"/>
    </source>
</evidence>
<feature type="compositionally biased region" description="Basic and acidic residues" evidence="22">
    <location>
        <begin position="536"/>
        <end position="563"/>
    </location>
</feature>
<evidence type="ECO:0000256" key="18">
    <source>
        <dbReference type="PIRNR" id="PIRNR038147"/>
    </source>
</evidence>
<evidence type="ECO:0000259" key="23">
    <source>
        <dbReference type="SMART" id="SM00090"/>
    </source>
</evidence>
<evidence type="ECO:0000256" key="5">
    <source>
        <dbReference type="ARBA" id="ARBA00016038"/>
    </source>
</evidence>
<dbReference type="SUPFAM" id="SSF56112">
    <property type="entry name" value="Protein kinase-like (PK-like)"/>
    <property type="match status" value="1"/>
</dbReference>
<feature type="binding site" evidence="20">
    <location>
        <position position="238"/>
    </location>
    <ligand>
        <name>ATP</name>
        <dbReference type="ChEBI" id="CHEBI:30616"/>
    </ligand>
</feature>
<evidence type="ECO:0000313" key="25">
    <source>
        <dbReference type="Proteomes" id="UP001360560"/>
    </source>
</evidence>
<dbReference type="InterPro" id="IPR011009">
    <property type="entry name" value="Kinase-like_dom_sf"/>
</dbReference>
<accession>A0AAV5QKB2</accession>
<feature type="region of interest" description="Disordered" evidence="22">
    <location>
        <begin position="1"/>
        <end position="82"/>
    </location>
</feature>
<dbReference type="Gene3D" id="3.30.200.20">
    <property type="entry name" value="Phosphorylase Kinase, domain 1"/>
    <property type="match status" value="1"/>
</dbReference>
<evidence type="ECO:0000256" key="10">
    <source>
        <dbReference type="ARBA" id="ARBA00022723"/>
    </source>
</evidence>
<dbReference type="Proteomes" id="UP001360560">
    <property type="component" value="Unassembled WGS sequence"/>
</dbReference>
<dbReference type="Pfam" id="PF01163">
    <property type="entry name" value="RIO1"/>
    <property type="match status" value="2"/>
</dbReference>
<keyword evidence="10" id="KW-0479">Metal-binding</keyword>
<dbReference type="SMART" id="SM00090">
    <property type="entry name" value="RIO"/>
    <property type="match status" value="1"/>
</dbReference>
<keyword evidence="14 18" id="KW-0067">ATP-binding</keyword>
<comment type="subcellular location">
    <subcellularLocation>
        <location evidence="2">Cytoplasm</location>
    </subcellularLocation>
</comment>
<evidence type="ECO:0000256" key="21">
    <source>
        <dbReference type="PIRSR" id="PIRSR038147-3"/>
    </source>
</evidence>
<dbReference type="GO" id="GO:0005737">
    <property type="term" value="C:cytoplasm"/>
    <property type="evidence" value="ECO:0007669"/>
    <property type="project" value="UniProtKB-SubCell"/>
</dbReference>
<dbReference type="PANTHER" id="PTHR45723">
    <property type="entry name" value="SERINE/THREONINE-PROTEIN KINASE RIO1"/>
    <property type="match status" value="1"/>
</dbReference>